<feature type="region of interest" description="Disordered" evidence="1">
    <location>
        <begin position="43"/>
        <end position="69"/>
    </location>
</feature>
<comment type="caution">
    <text evidence="2">The sequence shown here is derived from an EMBL/GenBank/DDBJ whole genome shotgun (WGS) entry which is preliminary data.</text>
</comment>
<organism evidence="2 3">
    <name type="scientific">Cytospora chrysosperma</name>
    <name type="common">Cytospora canker fungus</name>
    <name type="synonym">Sphaeria chrysosperma</name>
    <dbReference type="NCBI Taxonomy" id="252740"/>
    <lineage>
        <taxon>Eukaryota</taxon>
        <taxon>Fungi</taxon>
        <taxon>Dikarya</taxon>
        <taxon>Ascomycota</taxon>
        <taxon>Pezizomycotina</taxon>
        <taxon>Sordariomycetes</taxon>
        <taxon>Sordariomycetidae</taxon>
        <taxon>Diaporthales</taxon>
        <taxon>Cytosporaceae</taxon>
        <taxon>Cytospora</taxon>
    </lineage>
</organism>
<dbReference type="Proteomes" id="UP000284375">
    <property type="component" value="Unassembled WGS sequence"/>
</dbReference>
<evidence type="ECO:0000313" key="3">
    <source>
        <dbReference type="Proteomes" id="UP000284375"/>
    </source>
</evidence>
<evidence type="ECO:0000313" key="2">
    <source>
        <dbReference type="EMBL" id="ROV93746.1"/>
    </source>
</evidence>
<dbReference type="AlphaFoldDB" id="A0A423VRP1"/>
<dbReference type="STRING" id="252740.A0A423VRP1"/>
<sequence length="243" mass="25039">MTRVTTPHEIARLTRALSTTAAAPRPSRLPTNLSRTAASRVRRELEQQDAPAAERTITTSHRPVVPTPNPGRVIPLMQGFHTTQQARPLQAPPHHPIDLAVLPGADLLFAAAASSPSSSAAAAGEPIIRVPLLPDNFAPARSPTVGHVPEVPDAPLAAPEIVVMAADPAAVNAVSPLSEVEGMGPDGVELMFVHDYSAGAGRQGGRRAEGEGGQVAGGMLRGLWDGIVDDVLGGAGAKVKPAV</sequence>
<reference evidence="2 3" key="1">
    <citation type="submission" date="2015-09" db="EMBL/GenBank/DDBJ databases">
        <title>Host preference determinants of Valsa canker pathogens revealed by comparative genomics.</title>
        <authorList>
            <person name="Yin Z."/>
            <person name="Huang L."/>
        </authorList>
    </citation>
    <scope>NUCLEOTIDE SEQUENCE [LARGE SCALE GENOMIC DNA]</scope>
    <source>
        <strain evidence="2 3">YSFL</strain>
    </source>
</reference>
<proteinExistence type="predicted"/>
<accession>A0A423VRP1</accession>
<protein>
    <submittedName>
        <fullName evidence="2">Uncharacterized protein</fullName>
    </submittedName>
</protein>
<name>A0A423VRP1_CYTCH</name>
<keyword evidence="3" id="KW-1185">Reference proteome</keyword>
<dbReference type="EMBL" id="LJZO01000031">
    <property type="protein sequence ID" value="ROV93746.1"/>
    <property type="molecule type" value="Genomic_DNA"/>
</dbReference>
<evidence type="ECO:0000256" key="1">
    <source>
        <dbReference type="SAM" id="MobiDB-lite"/>
    </source>
</evidence>
<dbReference type="OrthoDB" id="3993201at2759"/>
<gene>
    <name evidence="2" type="ORF">VSDG_06963</name>
</gene>